<keyword evidence="2" id="KW-0472">Membrane</keyword>
<evidence type="ECO:0000313" key="3">
    <source>
        <dbReference type="EMBL" id="MBW8191459.1"/>
    </source>
</evidence>
<keyword evidence="2" id="KW-1133">Transmembrane helix</keyword>
<dbReference type="Proteomes" id="UP001166251">
    <property type="component" value="Unassembled WGS sequence"/>
</dbReference>
<evidence type="ECO:0000313" key="4">
    <source>
        <dbReference type="Proteomes" id="UP001166251"/>
    </source>
</evidence>
<feature type="transmembrane region" description="Helical" evidence="2">
    <location>
        <begin position="407"/>
        <end position="429"/>
    </location>
</feature>
<organism evidence="3 4">
    <name type="scientific">Neiella holothuriorum</name>
    <dbReference type="NCBI Taxonomy" id="2870530"/>
    <lineage>
        <taxon>Bacteria</taxon>
        <taxon>Pseudomonadati</taxon>
        <taxon>Pseudomonadota</taxon>
        <taxon>Gammaproteobacteria</taxon>
        <taxon>Alteromonadales</taxon>
        <taxon>Echinimonadaceae</taxon>
        <taxon>Neiella</taxon>
    </lineage>
</organism>
<dbReference type="EMBL" id="JAHZSS010000011">
    <property type="protein sequence ID" value="MBW8191459.1"/>
    <property type="molecule type" value="Genomic_DNA"/>
</dbReference>
<gene>
    <name evidence="3" type="ORF">K0504_10465</name>
</gene>
<keyword evidence="4" id="KW-1185">Reference proteome</keyword>
<dbReference type="RefSeq" id="WP_220104140.1">
    <property type="nucleotide sequence ID" value="NZ_JAHZSS010000011.1"/>
</dbReference>
<feature type="transmembrane region" description="Helical" evidence="2">
    <location>
        <begin position="329"/>
        <end position="346"/>
    </location>
</feature>
<protein>
    <submittedName>
        <fullName evidence="3">Haloacid dehalogenase-like hydrolase</fullName>
    </submittedName>
</protein>
<accession>A0ABS7EGW8</accession>
<reference evidence="3" key="1">
    <citation type="submission" date="2021-07" db="EMBL/GenBank/DDBJ databases">
        <title>Neiella marina sp. nov., isolated from the intestinal content of sea cucumber Apostichopus japonicus.</title>
        <authorList>
            <person name="Bai X."/>
        </authorList>
    </citation>
    <scope>NUCLEOTIDE SEQUENCE</scope>
    <source>
        <strain evidence="3">126</strain>
    </source>
</reference>
<feature type="transmembrane region" description="Helical" evidence="2">
    <location>
        <begin position="278"/>
        <end position="295"/>
    </location>
</feature>
<sequence length="508" mass="56856">MMQPSAKPEPSEVKTSQQLAKERFEHSPSEVLHKVASRDDDCVALVDFDETLWLRNSTETFLASIQPSFIVAMLLQLLNVLKPWKWYGGSNSEYYREVMRLKVVLAVLPWARKNWQEQAPKIAKKHLNLPLYDALLAKGPEKIHVVSYGFDFIVEPLLAAIDSRLKLSMISTLDTAVALRRKGKAQATIDVVGELAMRNSICITDSMLDHDLLAKSTQGLLCEWPDAEFVQAGLSPMLPLLFTKKVNRPREKYISRVILGHDYVLMLLAFAVGSSAPIKAAVSLLLFIIAFFAIYETGYFENDTLGLKLEEKPRVAPEFIQYGDNFKPWFAWLCGLFIAIPAAGLASMDVSWLPAAIGVNGTMAWVAVWCAFALFMLAVRGVFYWFNRTPTQGRLIPMLLLQLARNCGLMLLFSTSLVGALCCLAWALGKWFPYIIYRFNGSAMGYPNHLVSGLLLLSMLAVVAGANNDLSIIWQSPEGLIILGYMLIRSAKDLWNFRAQLKPLVAVR</sequence>
<feature type="transmembrane region" description="Helical" evidence="2">
    <location>
        <begin position="449"/>
        <end position="466"/>
    </location>
</feature>
<name>A0ABS7EGW8_9GAMM</name>
<evidence type="ECO:0000256" key="1">
    <source>
        <dbReference type="SAM" id="MobiDB-lite"/>
    </source>
</evidence>
<comment type="caution">
    <text evidence="3">The sequence shown here is derived from an EMBL/GenBank/DDBJ whole genome shotgun (WGS) entry which is preliminary data.</text>
</comment>
<proteinExistence type="predicted"/>
<feature type="transmembrane region" description="Helical" evidence="2">
    <location>
        <begin position="366"/>
        <end position="386"/>
    </location>
</feature>
<feature type="region of interest" description="Disordered" evidence="1">
    <location>
        <begin position="1"/>
        <end position="26"/>
    </location>
</feature>
<keyword evidence="2" id="KW-0812">Transmembrane</keyword>
<evidence type="ECO:0000256" key="2">
    <source>
        <dbReference type="SAM" id="Phobius"/>
    </source>
</evidence>